<accession>A0AAD4P289</accession>
<dbReference type="PANTHER" id="PTHR46250">
    <property type="entry name" value="MYB/SANT-LIKE DNA-BINDING DOMAIN PROTEIN-RELATED"/>
    <property type="match status" value="1"/>
</dbReference>
<name>A0AAD4P289_PERFH</name>
<gene>
    <name evidence="3" type="ORF">C2S53_014658</name>
</gene>
<evidence type="ECO:0000313" key="3">
    <source>
        <dbReference type="EMBL" id="KAH6823450.1"/>
    </source>
</evidence>
<dbReference type="Proteomes" id="UP001190926">
    <property type="component" value="Unassembled WGS sequence"/>
</dbReference>
<evidence type="ECO:0000256" key="1">
    <source>
        <dbReference type="SAM" id="MobiDB-lite"/>
    </source>
</evidence>
<reference evidence="3 4" key="1">
    <citation type="journal article" date="2021" name="Nat. Commun.">
        <title>Incipient diploidization of the medicinal plant Perilla within 10,000 years.</title>
        <authorList>
            <person name="Zhang Y."/>
            <person name="Shen Q."/>
            <person name="Leng L."/>
            <person name="Zhang D."/>
            <person name="Chen S."/>
            <person name="Shi Y."/>
            <person name="Ning Z."/>
            <person name="Chen S."/>
        </authorList>
    </citation>
    <scope>NUCLEOTIDE SEQUENCE [LARGE SCALE GENOMIC DNA]</scope>
    <source>
        <strain evidence="4">cv. PC099</strain>
    </source>
</reference>
<comment type="caution">
    <text evidence="3">The sequence shown here is derived from an EMBL/GenBank/DDBJ whole genome shotgun (WGS) entry which is preliminary data.</text>
</comment>
<keyword evidence="4" id="KW-1185">Reference proteome</keyword>
<organism evidence="3 4">
    <name type="scientific">Perilla frutescens var. hirtella</name>
    <name type="common">Perilla citriodora</name>
    <name type="synonym">Perilla setoyensis</name>
    <dbReference type="NCBI Taxonomy" id="608512"/>
    <lineage>
        <taxon>Eukaryota</taxon>
        <taxon>Viridiplantae</taxon>
        <taxon>Streptophyta</taxon>
        <taxon>Embryophyta</taxon>
        <taxon>Tracheophyta</taxon>
        <taxon>Spermatophyta</taxon>
        <taxon>Magnoliopsida</taxon>
        <taxon>eudicotyledons</taxon>
        <taxon>Gunneridae</taxon>
        <taxon>Pentapetalae</taxon>
        <taxon>asterids</taxon>
        <taxon>lamiids</taxon>
        <taxon>Lamiales</taxon>
        <taxon>Lamiaceae</taxon>
        <taxon>Nepetoideae</taxon>
        <taxon>Elsholtzieae</taxon>
        <taxon>Perilla</taxon>
    </lineage>
</organism>
<feature type="region of interest" description="Disordered" evidence="1">
    <location>
        <begin position="151"/>
        <end position="194"/>
    </location>
</feature>
<dbReference type="EMBL" id="SDAM02000907">
    <property type="protein sequence ID" value="KAH6823450.1"/>
    <property type="molecule type" value="Genomic_DNA"/>
</dbReference>
<feature type="compositionally biased region" description="Acidic residues" evidence="1">
    <location>
        <begin position="157"/>
        <end position="166"/>
    </location>
</feature>
<sequence length="262" mass="30111">MSRRGKGANHVWTIEEDEKLVESMVELKRSGNWDGEGGSGLKKNYQKELERILQDKLPGHGLKEKPHIESRYKLLKKQYYAIYDVRSNGELSGFGWDDDKKCVTASTDSHPDCSFMKNKPFPYYDQLSLIWSKDRATGINAETPIDVVKDLEREENVNQEDEELDEDGVHIIPPTTKSQSEGKKPERKRRRSTDGLILSLERMTDALTSHMDKSNEQMDLMSVEKQKAAMKLVRDPELLDYFFTLQDDAQKETLLLELLAGN</sequence>
<dbReference type="AlphaFoldDB" id="A0AAD4P289"/>
<feature type="domain" description="Myb/SANT-like" evidence="2">
    <location>
        <begin position="12"/>
        <end position="107"/>
    </location>
</feature>
<proteinExistence type="predicted"/>
<dbReference type="InterPro" id="IPR024752">
    <property type="entry name" value="Myb/SANT-like_dom"/>
</dbReference>
<dbReference type="Pfam" id="PF12776">
    <property type="entry name" value="Myb_DNA-bind_3"/>
    <property type="match status" value="1"/>
</dbReference>
<dbReference type="PANTHER" id="PTHR46250:SF15">
    <property type="entry name" value="OS01G0523800 PROTEIN"/>
    <property type="match status" value="1"/>
</dbReference>
<evidence type="ECO:0000259" key="2">
    <source>
        <dbReference type="Pfam" id="PF12776"/>
    </source>
</evidence>
<evidence type="ECO:0000313" key="4">
    <source>
        <dbReference type="Proteomes" id="UP001190926"/>
    </source>
</evidence>
<protein>
    <recommendedName>
        <fullName evidence="2">Myb/SANT-like domain-containing protein</fullName>
    </recommendedName>
</protein>